<evidence type="ECO:0000259" key="2">
    <source>
        <dbReference type="Pfam" id="PF01323"/>
    </source>
</evidence>
<dbReference type="EC" id="5.99.1.4" evidence="1"/>
<dbReference type="InterPro" id="IPR036249">
    <property type="entry name" value="Thioredoxin-like_sf"/>
</dbReference>
<dbReference type="InterPro" id="IPR001853">
    <property type="entry name" value="DSBA-like_thioredoxin_dom"/>
</dbReference>
<dbReference type="InterPro" id="IPR014440">
    <property type="entry name" value="HCCAis_GSTk"/>
</dbReference>
<feature type="domain" description="DSBA-like thioredoxin" evidence="2">
    <location>
        <begin position="10"/>
        <end position="201"/>
    </location>
</feature>
<dbReference type="PANTHER" id="PTHR42943:SF2">
    <property type="entry name" value="GLUTATHIONE S-TRANSFERASE KAPPA 1"/>
    <property type="match status" value="1"/>
</dbReference>
<reference evidence="4" key="1">
    <citation type="submission" date="2023-07" db="EMBL/GenBank/DDBJ databases">
        <title>30 novel species of actinomycetes from the DSMZ collection.</title>
        <authorList>
            <person name="Nouioui I."/>
        </authorList>
    </citation>
    <scope>NUCLEOTIDE SEQUENCE [LARGE SCALE GENOMIC DNA]</scope>
    <source>
        <strain evidence="4">DSM 41979</strain>
    </source>
</reference>
<gene>
    <name evidence="3" type="ORF">RM698_02110</name>
</gene>
<dbReference type="RefSeq" id="WP_010268366.1">
    <property type="nucleotide sequence ID" value="NZ_JAVRET010000003.1"/>
</dbReference>
<comment type="similarity">
    <text evidence="1">Belongs to the GST superfamily. NadH family.</text>
</comment>
<organism evidence="3 4">
    <name type="scientific">Streptomyces evansiae</name>
    <dbReference type="NCBI Taxonomy" id="3075535"/>
    <lineage>
        <taxon>Bacteria</taxon>
        <taxon>Bacillati</taxon>
        <taxon>Actinomycetota</taxon>
        <taxon>Actinomycetes</taxon>
        <taxon>Kitasatosporales</taxon>
        <taxon>Streptomycetaceae</taxon>
        <taxon>Streptomyces</taxon>
    </lineage>
</organism>
<evidence type="ECO:0000313" key="3">
    <source>
        <dbReference type="EMBL" id="MDT0407843.1"/>
    </source>
</evidence>
<sequence>MPRAPRPPRFYFNLRSPYNFLALKRLRERHPGLLDRLEFRPFWEPDARSEKALAEAGATFPYTPMNRAKQFYILHDVRRLAAAEGIALTWPVDAGPWWEPVHLAWFLARDAGLGRAWIERASEARWLEGRDICDPAVVRELAAEVGLDAEAVAGAPEDPELRERGVKALLDVVRDGVFGVPYFVNGSQPFWGLDRVEEFAASFGPAAAPAPPAPASVPAAEPRSFDLSHAGGCG</sequence>
<dbReference type="PANTHER" id="PTHR42943">
    <property type="entry name" value="GLUTATHIONE S-TRANSFERASE KAPPA"/>
    <property type="match status" value="1"/>
</dbReference>
<dbReference type="InterPro" id="IPR051924">
    <property type="entry name" value="GST_Kappa/NadH"/>
</dbReference>
<comment type="caution">
    <text evidence="3">The sequence shown here is derived from an EMBL/GenBank/DDBJ whole genome shotgun (WGS) entry which is preliminary data.</text>
</comment>
<keyword evidence="4" id="KW-1185">Reference proteome</keyword>
<dbReference type="EMBL" id="JAVRET010000003">
    <property type="protein sequence ID" value="MDT0407843.1"/>
    <property type="molecule type" value="Genomic_DNA"/>
</dbReference>
<dbReference type="Pfam" id="PF01323">
    <property type="entry name" value="DSBA"/>
    <property type="match status" value="1"/>
</dbReference>
<keyword evidence="1" id="KW-0413">Isomerase</keyword>
<dbReference type="Proteomes" id="UP001183610">
    <property type="component" value="Unassembled WGS sequence"/>
</dbReference>
<dbReference type="PIRSF" id="PIRSF006386">
    <property type="entry name" value="HCCAis_GSTk"/>
    <property type="match status" value="1"/>
</dbReference>
<evidence type="ECO:0000313" key="4">
    <source>
        <dbReference type="Proteomes" id="UP001183610"/>
    </source>
</evidence>
<proteinExistence type="inferred from homology"/>
<protein>
    <recommendedName>
        <fullName evidence="1">2-hydroxychromene-2-carboxylate isomerase</fullName>
        <ecNumber evidence="1">5.99.1.4</ecNumber>
    </recommendedName>
</protein>
<dbReference type="SUPFAM" id="SSF52833">
    <property type="entry name" value="Thioredoxin-like"/>
    <property type="match status" value="1"/>
</dbReference>
<dbReference type="Gene3D" id="3.40.30.10">
    <property type="entry name" value="Glutaredoxin"/>
    <property type="match status" value="1"/>
</dbReference>
<accession>A0ABU2QTU1</accession>
<name>A0ABU2QTU1_9ACTN</name>
<evidence type="ECO:0000256" key="1">
    <source>
        <dbReference type="PIRNR" id="PIRNR006386"/>
    </source>
</evidence>
<comment type="catalytic activity">
    <reaction evidence="1">
        <text>2-hydroxychromene-2-carboxylate = (3E)-4-(2-hydroxyphenyl)-2-oxobut-3-enoate</text>
        <dbReference type="Rhea" id="RHEA:27401"/>
        <dbReference type="ChEBI" id="CHEBI:59350"/>
        <dbReference type="ChEBI" id="CHEBI:59353"/>
        <dbReference type="EC" id="5.99.1.4"/>
    </reaction>
</comment>